<evidence type="ECO:0000313" key="3">
    <source>
        <dbReference type="Proteomes" id="UP000579281"/>
    </source>
</evidence>
<protein>
    <submittedName>
        <fullName evidence="2">Putative phage protein (TIGR01671 family)</fullName>
    </submittedName>
</protein>
<dbReference type="AlphaFoldDB" id="A0A841KXY3"/>
<dbReference type="Pfam" id="PF09643">
    <property type="entry name" value="YopX"/>
    <property type="match status" value="1"/>
</dbReference>
<comment type="caution">
    <text evidence="2">The sequence shown here is derived from an EMBL/GenBank/DDBJ whole genome shotgun (WGS) entry which is preliminary data.</text>
</comment>
<gene>
    <name evidence="2" type="ORF">HNQ80_004343</name>
</gene>
<evidence type="ECO:0000313" key="2">
    <source>
        <dbReference type="EMBL" id="MBB6218203.1"/>
    </source>
</evidence>
<proteinExistence type="predicted"/>
<dbReference type="RefSeq" id="WP_184312693.1">
    <property type="nucleotide sequence ID" value="NZ_JACHEN010000034.1"/>
</dbReference>
<dbReference type="InterPro" id="IPR023385">
    <property type="entry name" value="YopX-like_C"/>
</dbReference>
<organism evidence="2 3">
    <name type="scientific">Anaerosolibacter carboniphilus</name>
    <dbReference type="NCBI Taxonomy" id="1417629"/>
    <lineage>
        <taxon>Bacteria</taxon>
        <taxon>Bacillati</taxon>
        <taxon>Bacillota</taxon>
        <taxon>Clostridia</taxon>
        <taxon>Peptostreptococcales</taxon>
        <taxon>Thermotaleaceae</taxon>
        <taxon>Anaerosolibacter</taxon>
    </lineage>
</organism>
<dbReference type="Proteomes" id="UP000579281">
    <property type="component" value="Unassembled WGS sequence"/>
</dbReference>
<feature type="domain" description="YopX protein" evidence="1">
    <location>
        <begin position="6"/>
        <end position="114"/>
    </location>
</feature>
<reference evidence="2 3" key="1">
    <citation type="submission" date="2020-08" db="EMBL/GenBank/DDBJ databases">
        <title>Genomic Encyclopedia of Type Strains, Phase IV (KMG-IV): sequencing the most valuable type-strain genomes for metagenomic binning, comparative biology and taxonomic classification.</title>
        <authorList>
            <person name="Goeker M."/>
        </authorList>
    </citation>
    <scope>NUCLEOTIDE SEQUENCE [LARGE SCALE GENOMIC DNA]</scope>
    <source>
        <strain evidence="2 3">DSM 103526</strain>
    </source>
</reference>
<dbReference type="SUPFAM" id="SSF159006">
    <property type="entry name" value="YopX-like"/>
    <property type="match status" value="1"/>
</dbReference>
<evidence type="ECO:0000259" key="1">
    <source>
        <dbReference type="Pfam" id="PF09643"/>
    </source>
</evidence>
<dbReference type="EMBL" id="JACHEN010000034">
    <property type="protein sequence ID" value="MBB6218203.1"/>
    <property type="molecule type" value="Genomic_DNA"/>
</dbReference>
<accession>A0A841KXY3</accession>
<keyword evidence="3" id="KW-1185">Reference proteome</keyword>
<sequence>MKREIKFRVFVESPEPWMAEVKMLDFTRKEIAVDQTGEIIKSDNIHLMQYIGTKDKNGKEVYEGDILRDDKGMEYEIVWGYDLLWIAKTKEIHGNCYCPVGVSKRAEVIGNIYEGVINR</sequence>
<dbReference type="Gene3D" id="2.30.30.290">
    <property type="entry name" value="YopX-like domains"/>
    <property type="match status" value="1"/>
</dbReference>
<dbReference type="InterPro" id="IPR019096">
    <property type="entry name" value="YopX_protein"/>
</dbReference>
<name>A0A841KXY3_9FIRM</name>